<keyword evidence="1" id="KW-0812">Transmembrane</keyword>
<evidence type="ECO:0000313" key="3">
    <source>
        <dbReference type="Proteomes" id="UP001139516"/>
    </source>
</evidence>
<proteinExistence type="predicted"/>
<accession>A0A9X1Y3P9</accession>
<keyword evidence="1" id="KW-0472">Membrane</keyword>
<dbReference type="RefSeq" id="WP_248664984.1">
    <property type="nucleotide sequence ID" value="NZ_JALPRX010000001.1"/>
</dbReference>
<comment type="caution">
    <text evidence="2">The sequence shown here is derived from an EMBL/GenBank/DDBJ whole genome shotgun (WGS) entry which is preliminary data.</text>
</comment>
<keyword evidence="1" id="KW-1133">Transmembrane helix</keyword>
<dbReference type="AlphaFoldDB" id="A0A9X1Y3P9"/>
<feature type="transmembrane region" description="Helical" evidence="1">
    <location>
        <begin position="35"/>
        <end position="59"/>
    </location>
</feature>
<sequence>MFPALILCFVATFAAMGGLASVALALLSGAGMGSPALLAAPLFGAVSLLTGLTAAWLVMAQNDRRNATRG</sequence>
<keyword evidence="3" id="KW-1185">Reference proteome</keyword>
<evidence type="ECO:0000313" key="2">
    <source>
        <dbReference type="EMBL" id="MCK8782868.1"/>
    </source>
</evidence>
<organism evidence="2 3">
    <name type="scientific">Roseomonas acroporae</name>
    <dbReference type="NCBI Taxonomy" id="2937791"/>
    <lineage>
        <taxon>Bacteria</taxon>
        <taxon>Pseudomonadati</taxon>
        <taxon>Pseudomonadota</taxon>
        <taxon>Alphaproteobacteria</taxon>
        <taxon>Acetobacterales</taxon>
        <taxon>Roseomonadaceae</taxon>
        <taxon>Roseomonas</taxon>
    </lineage>
</organism>
<dbReference type="Proteomes" id="UP001139516">
    <property type="component" value="Unassembled WGS sequence"/>
</dbReference>
<protein>
    <submittedName>
        <fullName evidence="2">Uncharacterized protein</fullName>
    </submittedName>
</protein>
<gene>
    <name evidence="2" type="ORF">M0638_00550</name>
</gene>
<evidence type="ECO:0000256" key="1">
    <source>
        <dbReference type="SAM" id="Phobius"/>
    </source>
</evidence>
<name>A0A9X1Y3P9_9PROT</name>
<reference evidence="2" key="1">
    <citation type="submission" date="2022-04" db="EMBL/GenBank/DDBJ databases">
        <title>Roseomonas acroporae sp. nov., isolated from coral Acropora digitifera.</title>
        <authorList>
            <person name="Sun H."/>
        </authorList>
    </citation>
    <scope>NUCLEOTIDE SEQUENCE</scope>
    <source>
        <strain evidence="2">NAR14</strain>
    </source>
</reference>
<dbReference type="EMBL" id="JALPRX010000001">
    <property type="protein sequence ID" value="MCK8782868.1"/>
    <property type="molecule type" value="Genomic_DNA"/>
</dbReference>